<keyword evidence="1" id="KW-0479">Metal-binding</keyword>
<reference evidence="4 5" key="1">
    <citation type="submission" date="2023-09" db="EMBL/GenBank/DDBJ databases">
        <title>Nesidiocoris tenuis whole genome shotgun sequence.</title>
        <authorList>
            <person name="Shibata T."/>
            <person name="Shimoda M."/>
            <person name="Kobayashi T."/>
            <person name="Uehara T."/>
        </authorList>
    </citation>
    <scope>NUCLEOTIDE SEQUENCE [LARGE SCALE GENOMIC DNA]</scope>
    <source>
        <strain evidence="4 5">Japan</strain>
    </source>
</reference>
<name>A0ABN7AW10_9HEMI</name>
<evidence type="ECO:0000256" key="2">
    <source>
        <dbReference type="SAM" id="MobiDB-lite"/>
    </source>
</evidence>
<dbReference type="PANTHER" id="PTHR13518:SF1">
    <property type="entry name" value="C2ORF42 HOMOLOG"/>
    <property type="match status" value="1"/>
</dbReference>
<gene>
    <name evidence="4" type="ORF">NTJ_08991</name>
</gene>
<keyword evidence="1" id="KW-0862">Zinc</keyword>
<dbReference type="PANTHER" id="PTHR13518">
    <property type="entry name" value="PUTATIVE TREBLE-CLEF ZINC-FINGER C2ORF42 FAMILY MEMBER"/>
    <property type="match status" value="1"/>
</dbReference>
<dbReference type="InterPro" id="IPR026049">
    <property type="entry name" value="C2orf42"/>
</dbReference>
<dbReference type="Pfam" id="PF14952">
    <property type="entry name" value="zf-tcix"/>
    <property type="match status" value="1"/>
</dbReference>
<dbReference type="PROSITE" id="PS50966">
    <property type="entry name" value="ZF_SWIM"/>
    <property type="match status" value="1"/>
</dbReference>
<organism evidence="4 5">
    <name type="scientific">Nesidiocoris tenuis</name>
    <dbReference type="NCBI Taxonomy" id="355587"/>
    <lineage>
        <taxon>Eukaryota</taxon>
        <taxon>Metazoa</taxon>
        <taxon>Ecdysozoa</taxon>
        <taxon>Arthropoda</taxon>
        <taxon>Hexapoda</taxon>
        <taxon>Insecta</taxon>
        <taxon>Pterygota</taxon>
        <taxon>Neoptera</taxon>
        <taxon>Paraneoptera</taxon>
        <taxon>Hemiptera</taxon>
        <taxon>Heteroptera</taxon>
        <taxon>Panheteroptera</taxon>
        <taxon>Cimicomorpha</taxon>
        <taxon>Miridae</taxon>
        <taxon>Dicyphina</taxon>
        <taxon>Nesidiocoris</taxon>
    </lineage>
</organism>
<dbReference type="InterPro" id="IPR029269">
    <property type="entry name" value="Zf-tcix"/>
</dbReference>
<dbReference type="InterPro" id="IPR007527">
    <property type="entry name" value="Znf_SWIM"/>
</dbReference>
<protein>
    <submittedName>
        <fullName evidence="4">Chromosome 2 open reading frame 42</fullName>
    </submittedName>
</protein>
<evidence type="ECO:0000256" key="1">
    <source>
        <dbReference type="PROSITE-ProRule" id="PRU00325"/>
    </source>
</evidence>
<feature type="region of interest" description="Disordered" evidence="2">
    <location>
        <begin position="318"/>
        <end position="375"/>
    </location>
</feature>
<evidence type="ECO:0000313" key="5">
    <source>
        <dbReference type="Proteomes" id="UP001307889"/>
    </source>
</evidence>
<evidence type="ECO:0000313" key="4">
    <source>
        <dbReference type="EMBL" id="BES96183.1"/>
    </source>
</evidence>
<feature type="compositionally biased region" description="Polar residues" evidence="2">
    <location>
        <begin position="319"/>
        <end position="329"/>
    </location>
</feature>
<sequence length="573" mass="64028">MEKTAKFMLSGLGKSTLRGIKRCPKCLTSNGTRSFSCKNKNCDVVFKEVGEKKKDSIDVCRLDTGTSTRVYSVKVKDKGPVCRGFVLLPIIDDSLNQVSALCFIDSCQRLFDNDLLKCHEPQTLPSPNIVLCSHILSATKCNTESQALKIEHQALQSLRIPDTIREEIWRRVNESSGPLVQRVSKSVMAVRCEVTTLDPLGFLHVTFVASSRSKDVNCHCTCSSSEVQSSPKSSNCIHYYACLAAFASDQKLAEEFEKLVENESYRSEELDVSEPGIAYDVKVPMAAVSDKDSDDCEADMKQAITTISDIDQDFDELSQMDSQESTSDSVGDRPVASLTLKPMPTKDLPGPKIPLKRLRSPGKDTDIKEPTKQAKIKPKAALDEFGVDFSFLEWLGSATERINQSIHYERNGKPDSLVFHIPHRFFECLRARIVGFPEKKALSAIKGQRGRSDRCYTWFITNVLHAKAVFDTPKISLSLSKTFAKNSDGSFTEIESQSLPQEATVLKQKGMPTLRPLEYKAFLNIGITSPDQSGPYALGVFWKPNFLPISKIEENRKRLELTILEITEKPKHY</sequence>
<accession>A0ABN7AW10</accession>
<proteinExistence type="predicted"/>
<evidence type="ECO:0000259" key="3">
    <source>
        <dbReference type="PROSITE" id="PS50966"/>
    </source>
</evidence>
<keyword evidence="1" id="KW-0863">Zinc-finger</keyword>
<dbReference type="EMBL" id="AP028915">
    <property type="protein sequence ID" value="BES96183.1"/>
    <property type="molecule type" value="Genomic_DNA"/>
</dbReference>
<dbReference type="Proteomes" id="UP001307889">
    <property type="component" value="Chromosome 7"/>
</dbReference>
<feature type="domain" description="SWIM-type" evidence="3">
    <location>
        <begin position="205"/>
        <end position="247"/>
    </location>
</feature>
<feature type="compositionally biased region" description="Basic and acidic residues" evidence="2">
    <location>
        <begin position="361"/>
        <end position="372"/>
    </location>
</feature>
<keyword evidence="5" id="KW-1185">Reference proteome</keyword>